<dbReference type="GO" id="GO:0006979">
    <property type="term" value="P:response to oxidative stress"/>
    <property type="evidence" value="ECO:0007669"/>
    <property type="project" value="InterPro"/>
</dbReference>
<evidence type="ECO:0000313" key="2">
    <source>
        <dbReference type="EMBL" id="GGE20606.1"/>
    </source>
</evidence>
<protein>
    <submittedName>
        <fullName evidence="2">Organic hydroperoxide resistance protein</fullName>
    </submittedName>
</protein>
<dbReference type="Proteomes" id="UP000599688">
    <property type="component" value="Unassembled WGS sequence"/>
</dbReference>
<dbReference type="PANTHER" id="PTHR33797:SF2">
    <property type="entry name" value="ORGANIC HYDROPEROXIDE RESISTANCE PROTEIN-LIKE"/>
    <property type="match status" value="1"/>
</dbReference>
<keyword evidence="3" id="KW-1185">Reference proteome</keyword>
<reference evidence="2 3" key="1">
    <citation type="journal article" date="2014" name="Int. J. Syst. Evol. Microbiol.">
        <title>Complete genome sequence of Corynebacterium casei LMG S-19264T (=DSM 44701T), isolated from a smear-ripened cheese.</title>
        <authorList>
            <consortium name="US DOE Joint Genome Institute (JGI-PGF)"/>
            <person name="Walter F."/>
            <person name="Albersmeier A."/>
            <person name="Kalinowski J."/>
            <person name="Ruckert C."/>
        </authorList>
    </citation>
    <scope>NUCLEOTIDE SEQUENCE [LARGE SCALE GENOMIC DNA]</scope>
    <source>
        <strain evidence="2 3">CGMCC 1.12925</strain>
    </source>
</reference>
<evidence type="ECO:0000256" key="1">
    <source>
        <dbReference type="ARBA" id="ARBA00007378"/>
    </source>
</evidence>
<sequence>METIYKAATKAIGGRKGHVKSEDGPIDMKLSLPKALGGDGGDGANPEQFFGAAYAACFGGAVEAVANKHKVEIGDFEVTAHVSLGKTEEGDLQLAVILDTYLPKVTDIETGEKLVNEAHVMCPFSRATRDNIDVTLNLMLDE</sequence>
<dbReference type="SUPFAM" id="SSF82784">
    <property type="entry name" value="OsmC-like"/>
    <property type="match status" value="1"/>
</dbReference>
<dbReference type="Gene3D" id="3.30.300.20">
    <property type="match status" value="1"/>
</dbReference>
<evidence type="ECO:0000313" key="3">
    <source>
        <dbReference type="Proteomes" id="UP000599688"/>
    </source>
</evidence>
<dbReference type="AlphaFoldDB" id="A0A917A082"/>
<comment type="similarity">
    <text evidence="1">Belongs to the OsmC/Ohr family.</text>
</comment>
<organism evidence="2 3">
    <name type="scientific">Psychroflexus salis</name>
    <dbReference type="NCBI Taxonomy" id="1526574"/>
    <lineage>
        <taxon>Bacteria</taxon>
        <taxon>Pseudomonadati</taxon>
        <taxon>Bacteroidota</taxon>
        <taxon>Flavobacteriia</taxon>
        <taxon>Flavobacteriales</taxon>
        <taxon>Flavobacteriaceae</taxon>
        <taxon>Psychroflexus</taxon>
    </lineage>
</organism>
<dbReference type="PANTHER" id="PTHR33797">
    <property type="entry name" value="ORGANIC HYDROPEROXIDE RESISTANCE PROTEIN-LIKE"/>
    <property type="match status" value="1"/>
</dbReference>
<dbReference type="InterPro" id="IPR003718">
    <property type="entry name" value="OsmC/Ohr_fam"/>
</dbReference>
<comment type="caution">
    <text evidence="2">The sequence shown here is derived from an EMBL/GenBank/DDBJ whole genome shotgun (WGS) entry which is preliminary data.</text>
</comment>
<dbReference type="Pfam" id="PF02566">
    <property type="entry name" value="OsmC"/>
    <property type="match status" value="1"/>
</dbReference>
<dbReference type="NCBIfam" id="TIGR03561">
    <property type="entry name" value="organ_hyd_perox"/>
    <property type="match status" value="1"/>
</dbReference>
<gene>
    <name evidence="2" type="ORF">GCM10010831_22140</name>
</gene>
<dbReference type="InterPro" id="IPR015946">
    <property type="entry name" value="KH_dom-like_a/b"/>
</dbReference>
<proteinExistence type="inferred from homology"/>
<dbReference type="RefSeq" id="WP_188406929.1">
    <property type="nucleotide sequence ID" value="NZ_BMGL01000013.1"/>
</dbReference>
<dbReference type="EMBL" id="BMGL01000013">
    <property type="protein sequence ID" value="GGE20606.1"/>
    <property type="molecule type" value="Genomic_DNA"/>
</dbReference>
<dbReference type="InterPro" id="IPR019953">
    <property type="entry name" value="OHR"/>
</dbReference>
<dbReference type="InterPro" id="IPR036102">
    <property type="entry name" value="OsmC/Ohrsf"/>
</dbReference>
<dbReference type="Gene3D" id="2.20.25.10">
    <property type="match status" value="1"/>
</dbReference>
<accession>A0A917A082</accession>
<name>A0A917A082_9FLAO</name>